<dbReference type="GO" id="GO:0008146">
    <property type="term" value="F:sulfotransferase activity"/>
    <property type="evidence" value="ECO:0007669"/>
    <property type="project" value="InterPro"/>
</dbReference>
<reference evidence="5 6" key="1">
    <citation type="journal article" date="2020" name="Cell">
        <title>Large-Scale Comparative Analyses of Tick Genomes Elucidate Their Genetic Diversity and Vector Capacities.</title>
        <authorList>
            <consortium name="Tick Genome and Microbiome Consortium (TIGMIC)"/>
            <person name="Jia N."/>
            <person name="Wang J."/>
            <person name="Shi W."/>
            <person name="Du L."/>
            <person name="Sun Y."/>
            <person name="Zhan W."/>
            <person name="Jiang J.F."/>
            <person name="Wang Q."/>
            <person name="Zhang B."/>
            <person name="Ji P."/>
            <person name="Bell-Sakyi L."/>
            <person name="Cui X.M."/>
            <person name="Yuan T.T."/>
            <person name="Jiang B.G."/>
            <person name="Yang W.F."/>
            <person name="Lam T.T."/>
            <person name="Chang Q.C."/>
            <person name="Ding S.J."/>
            <person name="Wang X.J."/>
            <person name="Zhu J.G."/>
            <person name="Ruan X.D."/>
            <person name="Zhao L."/>
            <person name="Wei J.T."/>
            <person name="Ye R.Z."/>
            <person name="Que T.C."/>
            <person name="Du C.H."/>
            <person name="Zhou Y.H."/>
            <person name="Cheng J.X."/>
            <person name="Dai P.F."/>
            <person name="Guo W.B."/>
            <person name="Han X.H."/>
            <person name="Huang E.J."/>
            <person name="Li L.F."/>
            <person name="Wei W."/>
            <person name="Gao Y.C."/>
            <person name="Liu J.Z."/>
            <person name="Shao H.Z."/>
            <person name="Wang X."/>
            <person name="Wang C.C."/>
            <person name="Yang T.C."/>
            <person name="Huo Q.B."/>
            <person name="Li W."/>
            <person name="Chen H.Y."/>
            <person name="Chen S.E."/>
            <person name="Zhou L.G."/>
            <person name="Ni X.B."/>
            <person name="Tian J.H."/>
            <person name="Sheng Y."/>
            <person name="Liu T."/>
            <person name="Pan Y.S."/>
            <person name="Xia L.Y."/>
            <person name="Li J."/>
            <person name="Zhao F."/>
            <person name="Cao W.C."/>
        </authorList>
    </citation>
    <scope>NUCLEOTIDE SEQUENCE [LARGE SCALE GENOMIC DNA]</scope>
    <source>
        <strain evidence="5">HaeL-2018</strain>
    </source>
</reference>
<evidence type="ECO:0000313" key="5">
    <source>
        <dbReference type="EMBL" id="KAH9376095.1"/>
    </source>
</evidence>
<dbReference type="PANTHER" id="PTHR11783">
    <property type="entry name" value="SULFOTRANSFERASE SULT"/>
    <property type="match status" value="1"/>
</dbReference>
<comment type="similarity">
    <text evidence="1">Belongs to the sulfotransferase 1 family.</text>
</comment>
<dbReference type="EMBL" id="JABSTR010000007">
    <property type="protein sequence ID" value="KAH9376095.1"/>
    <property type="molecule type" value="Genomic_DNA"/>
</dbReference>
<dbReference type="InterPro" id="IPR027417">
    <property type="entry name" value="P-loop_NTPase"/>
</dbReference>
<dbReference type="InterPro" id="IPR000863">
    <property type="entry name" value="Sulfotransferase_dom"/>
</dbReference>
<proteinExistence type="inferred from homology"/>
<feature type="compositionally biased region" description="Basic and acidic residues" evidence="3">
    <location>
        <begin position="259"/>
        <end position="282"/>
    </location>
</feature>
<dbReference type="Gene3D" id="3.40.50.300">
    <property type="entry name" value="P-loop containing nucleotide triphosphate hydrolases"/>
    <property type="match status" value="1"/>
</dbReference>
<dbReference type="Proteomes" id="UP000821853">
    <property type="component" value="Chromosome 5"/>
</dbReference>
<organism evidence="5 6">
    <name type="scientific">Haemaphysalis longicornis</name>
    <name type="common">Bush tick</name>
    <dbReference type="NCBI Taxonomy" id="44386"/>
    <lineage>
        <taxon>Eukaryota</taxon>
        <taxon>Metazoa</taxon>
        <taxon>Ecdysozoa</taxon>
        <taxon>Arthropoda</taxon>
        <taxon>Chelicerata</taxon>
        <taxon>Arachnida</taxon>
        <taxon>Acari</taxon>
        <taxon>Parasitiformes</taxon>
        <taxon>Ixodida</taxon>
        <taxon>Ixodoidea</taxon>
        <taxon>Ixodidae</taxon>
        <taxon>Haemaphysalinae</taxon>
        <taxon>Haemaphysalis</taxon>
    </lineage>
</organism>
<evidence type="ECO:0000256" key="3">
    <source>
        <dbReference type="SAM" id="MobiDB-lite"/>
    </source>
</evidence>
<dbReference type="AlphaFoldDB" id="A0A9J6GNF0"/>
<feature type="region of interest" description="Disordered" evidence="3">
    <location>
        <begin position="259"/>
        <end position="295"/>
    </location>
</feature>
<dbReference type="VEuPathDB" id="VectorBase:HLOH_046476"/>
<comment type="caution">
    <text evidence="5">The sequence shown here is derived from an EMBL/GenBank/DDBJ whole genome shotgun (WGS) entry which is preliminary data.</text>
</comment>
<evidence type="ECO:0000256" key="1">
    <source>
        <dbReference type="ARBA" id="ARBA00005771"/>
    </source>
</evidence>
<gene>
    <name evidence="5" type="ORF">HPB48_014485</name>
</gene>
<evidence type="ECO:0000256" key="2">
    <source>
        <dbReference type="ARBA" id="ARBA00022679"/>
    </source>
</evidence>
<dbReference type="OrthoDB" id="6479195at2759"/>
<accession>A0A9J6GNF0</accession>
<dbReference type="Pfam" id="PF00685">
    <property type="entry name" value="Sulfotransfer_1"/>
    <property type="match status" value="1"/>
</dbReference>
<evidence type="ECO:0000259" key="4">
    <source>
        <dbReference type="Pfam" id="PF00685"/>
    </source>
</evidence>
<feature type="domain" description="Sulfotransferase" evidence="4">
    <location>
        <begin position="45"/>
        <end position="309"/>
    </location>
</feature>
<dbReference type="SUPFAM" id="SSF52540">
    <property type="entry name" value="P-loop containing nucleoside triphosphate hydrolases"/>
    <property type="match status" value="1"/>
</dbReference>
<name>A0A9J6GNF0_HAELO</name>
<dbReference type="OMA" id="TFTMSPY"/>
<keyword evidence="6" id="KW-1185">Reference proteome</keyword>
<sequence length="320" mass="37060">MSGSSEGKPVPRTLVLDLVDGVLVPPKSFRREVVRDGLRYVARPGDIFLATYPKTGATWTQYTLWCLMNLGEEGTGKEITTLPSFADIMTKCVPFLELVGREVAENTPEPRIIKHHLSFTASPYHRDAKYVVIVRNPFDCVVSYYHHCMGDRVNLGMRADITFDEFFEDFMDGHVPFGHYFEHILSWYAHRNDPNVFFFYYEHFKRDPAQTVLALAKFIDKKIWGRLRADEALLNQFLERTSFANLKSSVSIKGDVHAVSEHKAEGEGKGHNQADDKEDVPAHKHSARHFKPEQKSRLREVYDRRMRGTEMWDVWEEYLD</sequence>
<protein>
    <recommendedName>
        <fullName evidence="4">Sulfotransferase domain-containing protein</fullName>
    </recommendedName>
</protein>
<evidence type="ECO:0000313" key="6">
    <source>
        <dbReference type="Proteomes" id="UP000821853"/>
    </source>
</evidence>
<keyword evidence="2" id="KW-0808">Transferase</keyword>